<protein>
    <submittedName>
        <fullName evidence="2">Cytochrome P450</fullName>
    </submittedName>
</protein>
<gene>
    <name evidence="2" type="ORF">JM949_08040</name>
</gene>
<dbReference type="RefSeq" id="WP_203147804.1">
    <property type="nucleotide sequence ID" value="NZ_JAEVHL010000023.1"/>
</dbReference>
<dbReference type="Proteomes" id="UP000622245">
    <property type="component" value="Unassembled WGS sequence"/>
</dbReference>
<dbReference type="PANTHER" id="PTHR46696:SF4">
    <property type="entry name" value="BIOTIN BIOSYNTHESIS CYTOCHROME P450"/>
    <property type="match status" value="1"/>
</dbReference>
<comment type="caution">
    <text evidence="2">The sequence shown here is derived from an EMBL/GenBank/DDBJ whole genome shotgun (WGS) entry which is preliminary data.</text>
</comment>
<dbReference type="InterPro" id="IPR036396">
    <property type="entry name" value="Cyt_P450_sf"/>
</dbReference>
<reference evidence="2 3" key="1">
    <citation type="submission" date="2021-01" db="EMBL/GenBank/DDBJ databases">
        <title>Draft genome sequence of Micromonospora sp. strain STR1s_6.</title>
        <authorList>
            <person name="Karlyshev A."/>
            <person name="Jawad R."/>
        </authorList>
    </citation>
    <scope>NUCLEOTIDE SEQUENCE [LARGE SCALE GENOMIC DNA]</scope>
    <source>
        <strain evidence="2 3">STR1S-6</strain>
    </source>
</reference>
<evidence type="ECO:0000313" key="3">
    <source>
        <dbReference type="Proteomes" id="UP000622245"/>
    </source>
</evidence>
<comment type="similarity">
    <text evidence="1">Belongs to the cytochrome P450 family.</text>
</comment>
<dbReference type="InterPro" id="IPR002397">
    <property type="entry name" value="Cyt_P450_B"/>
</dbReference>
<dbReference type="Gene3D" id="1.10.630.10">
    <property type="entry name" value="Cytochrome P450"/>
    <property type="match status" value="1"/>
</dbReference>
<sequence>MTGPSVPVDLTDVDLFVSGRHLDAFAWLREHRPLHWNEGADGSHFWALTRYEDVHWAYREHASFGSARGAILGGSFRSDDDTAAGRMLVASDLPRHRLLKQQIAPALSAAVVDRVGDQVRILIDKAVGQAVAAGGCDFATEIATELPAGALMVVFGIGHDEAHHLIGLTRRMVGFRDEAFVDTGGDQKLRLAWTQAEIFEFFADLLAQRRRNPADDLVTLLLNARVNGRRMSEEDIFYNCMNVAVGGNETSSYTACHGIEALVAAPDQYDLLRRRPEALTGAIEEMLRWSSVNAYVQRVAMRDVERDGHLIRRGDSVTLWNVSANRDPAQFPDADRFDVTRSPNRHLSYGAGIHRCIGAPTAQRELSLLFGALLAAPGRFRLAGTPRRLRSNFILGTTTLPLAVG</sequence>
<dbReference type="Pfam" id="PF00067">
    <property type="entry name" value="p450"/>
    <property type="match status" value="1"/>
</dbReference>
<dbReference type="SUPFAM" id="SSF48264">
    <property type="entry name" value="Cytochrome P450"/>
    <property type="match status" value="1"/>
</dbReference>
<dbReference type="PANTHER" id="PTHR46696">
    <property type="entry name" value="P450, PUTATIVE (EUROFUNG)-RELATED"/>
    <property type="match status" value="1"/>
</dbReference>
<evidence type="ECO:0000256" key="1">
    <source>
        <dbReference type="ARBA" id="ARBA00010617"/>
    </source>
</evidence>
<organism evidence="2 3">
    <name type="scientific">Micromonospora tarensis</name>
    <dbReference type="NCBI Taxonomy" id="2806100"/>
    <lineage>
        <taxon>Bacteria</taxon>
        <taxon>Bacillati</taxon>
        <taxon>Actinomycetota</taxon>
        <taxon>Actinomycetes</taxon>
        <taxon>Micromonosporales</taxon>
        <taxon>Micromonosporaceae</taxon>
        <taxon>Micromonospora</taxon>
    </lineage>
</organism>
<evidence type="ECO:0000313" key="2">
    <source>
        <dbReference type="EMBL" id="MBM0275405.1"/>
    </source>
</evidence>
<dbReference type="EMBL" id="JAEVHL010000023">
    <property type="protein sequence ID" value="MBM0275405.1"/>
    <property type="molecule type" value="Genomic_DNA"/>
</dbReference>
<proteinExistence type="inferred from homology"/>
<dbReference type="PRINTS" id="PR00359">
    <property type="entry name" value="BP450"/>
</dbReference>
<keyword evidence="3" id="KW-1185">Reference proteome</keyword>
<name>A0ABS1YDC4_9ACTN</name>
<dbReference type="InterPro" id="IPR001128">
    <property type="entry name" value="Cyt_P450"/>
</dbReference>
<accession>A0ABS1YDC4</accession>